<dbReference type="PANTHER" id="PTHR37292">
    <property type="entry name" value="VNG6097C"/>
    <property type="match status" value="1"/>
</dbReference>
<evidence type="ECO:0000313" key="3">
    <source>
        <dbReference type="Proteomes" id="UP000251545"/>
    </source>
</evidence>
<dbReference type="Proteomes" id="UP000251545">
    <property type="component" value="Unassembled WGS sequence"/>
</dbReference>
<gene>
    <name evidence="2" type="ORF">CLV33_102132</name>
</gene>
<dbReference type="RefSeq" id="WP_105472850.1">
    <property type="nucleotide sequence ID" value="NZ_PVEO01000002.1"/>
</dbReference>
<accession>A0A362X1N8</accession>
<name>A0A362X1N8_9FLAO</name>
<proteinExistence type="predicted"/>
<dbReference type="Pfam" id="PF03235">
    <property type="entry name" value="GmrSD_N"/>
    <property type="match status" value="1"/>
</dbReference>
<dbReference type="EMBL" id="PVEO01000002">
    <property type="protein sequence ID" value="PQV50273.1"/>
    <property type="molecule type" value="Genomic_DNA"/>
</dbReference>
<organism evidence="2 3">
    <name type="scientific">Jejuia pallidilutea</name>
    <dbReference type="NCBI Taxonomy" id="504487"/>
    <lineage>
        <taxon>Bacteria</taxon>
        <taxon>Pseudomonadati</taxon>
        <taxon>Bacteroidota</taxon>
        <taxon>Flavobacteriia</taxon>
        <taxon>Flavobacteriales</taxon>
        <taxon>Flavobacteriaceae</taxon>
        <taxon>Jejuia</taxon>
    </lineage>
</organism>
<dbReference type="AlphaFoldDB" id="A0A362X1N8"/>
<evidence type="ECO:0000313" key="2">
    <source>
        <dbReference type="EMBL" id="PQV50273.1"/>
    </source>
</evidence>
<dbReference type="PANTHER" id="PTHR37292:SF2">
    <property type="entry name" value="DUF262 DOMAIN-CONTAINING PROTEIN"/>
    <property type="match status" value="1"/>
</dbReference>
<protein>
    <recommendedName>
        <fullName evidence="1">GmrSD restriction endonucleases N-terminal domain-containing protein</fullName>
    </recommendedName>
</protein>
<feature type="domain" description="GmrSD restriction endonucleases N-terminal" evidence="1">
    <location>
        <begin position="18"/>
        <end position="258"/>
    </location>
</feature>
<comment type="caution">
    <text evidence="2">The sequence shown here is derived from an EMBL/GenBank/DDBJ whole genome shotgun (WGS) entry which is preliminary data.</text>
</comment>
<evidence type="ECO:0000259" key="1">
    <source>
        <dbReference type="Pfam" id="PF03235"/>
    </source>
</evidence>
<sequence length="614" mass="72921">MSNTNKDFNIKDLIDVAYKEQVWLPEFQRPFVWDKNQVRLLIDSLHRNYTISSILIWKGGDELARRAVGAKVKDIKIPEDKQEDVTYLLDGQQRTTALTLAFTNKDIYRGNNTRKREVLNLYWDSEYKGEDAELRWIYDDEKFDNLDDPQAPIMLKEYTEKELYAKFGHRFVKIKHAYSFDDEEVEEWFDTDDQDEEIKMLRFKNDYNKKLKELEKEILYRKVYEIEQKGSLEEVLEVFERINTKNTKLSIFDIMVAKTYRKFDEGFFDLRTFYNIINYDGTVSNNYFDNIENLELDKVDLLIDNKDMLQLTTIMLQKKFIGSEVLKLNTDVLKANTKLLHDKFHSLVQFMNNHFFIETAELNRYNPLMKFLAGAISHFKTLDVKQNEFLKSWFWNTLLKNRYPGAQSERIAKDFNLLIDSKTDYDQKLQKLTNENTRNFNYLANSSVSNLQLFDAYYSNKSQQIYRAIILLLKSNNAKDFYSGFKPSRSVSGKNRLEEHHIFPKKSKLGKQIVKRFENHKYDDIINNIANIALLTKETNNNKIGSKLPSEYIADFQEEYKLAGKEDEFIDIMKSQFIDESMIELLKKDDFDTFIVERTKQLYKQVEKLCNSLN</sequence>
<dbReference type="InterPro" id="IPR004919">
    <property type="entry name" value="GmrSD_N"/>
</dbReference>
<reference evidence="2 3" key="1">
    <citation type="submission" date="2018-02" db="EMBL/GenBank/DDBJ databases">
        <title>Genomic Encyclopedia of Archaeal and Bacterial Type Strains, Phase II (KMG-II): from individual species to whole genera.</title>
        <authorList>
            <person name="Goeker M."/>
        </authorList>
    </citation>
    <scope>NUCLEOTIDE SEQUENCE [LARGE SCALE GENOMIC DNA]</scope>
    <source>
        <strain evidence="2 3">DSM 21165</strain>
    </source>
</reference>